<keyword evidence="3" id="KW-1185">Reference proteome</keyword>
<reference evidence="2 3" key="1">
    <citation type="submission" date="2024-06" db="EMBL/GenBank/DDBJ databases">
        <title>The Natural Products Discovery Center: Release of the First 8490 Sequenced Strains for Exploring Actinobacteria Biosynthetic Diversity.</title>
        <authorList>
            <person name="Kalkreuter E."/>
            <person name="Kautsar S.A."/>
            <person name="Yang D."/>
            <person name="Bader C.D."/>
            <person name="Teijaro C.N."/>
            <person name="Fluegel L."/>
            <person name="Davis C.M."/>
            <person name="Simpson J.R."/>
            <person name="Lauterbach L."/>
            <person name="Steele A.D."/>
            <person name="Gui C."/>
            <person name="Meng S."/>
            <person name="Li G."/>
            <person name="Viehrig K."/>
            <person name="Ye F."/>
            <person name="Su P."/>
            <person name="Kiefer A.F."/>
            <person name="Nichols A."/>
            <person name="Cepeda A.J."/>
            <person name="Yan W."/>
            <person name="Fan B."/>
            <person name="Jiang Y."/>
            <person name="Adhikari A."/>
            <person name="Zheng C.-J."/>
            <person name="Schuster L."/>
            <person name="Cowan T.M."/>
            <person name="Smanski M.J."/>
            <person name="Chevrette M.G."/>
            <person name="De Carvalho L.P.S."/>
            <person name="Shen B."/>
        </authorList>
    </citation>
    <scope>NUCLEOTIDE SEQUENCE [LARGE SCALE GENOMIC DNA]</scope>
    <source>
        <strain evidence="2 3">NPDC049574</strain>
    </source>
</reference>
<gene>
    <name evidence="2" type="ORF">AB0K40_40175</name>
</gene>
<protein>
    <submittedName>
        <fullName evidence="2">Uracil-DNA glycosylase family protein</fullName>
    </submittedName>
</protein>
<evidence type="ECO:0000313" key="3">
    <source>
        <dbReference type="Proteomes" id="UP001552427"/>
    </source>
</evidence>
<dbReference type="EMBL" id="JBFARM010000015">
    <property type="protein sequence ID" value="MEV4291761.1"/>
    <property type="molecule type" value="Genomic_DNA"/>
</dbReference>
<feature type="domain" description="Uracil-DNA glycosylase-like" evidence="1">
    <location>
        <begin position="67"/>
        <end position="243"/>
    </location>
</feature>
<evidence type="ECO:0000313" key="2">
    <source>
        <dbReference type="EMBL" id="MEV4291761.1"/>
    </source>
</evidence>
<dbReference type="InterPro" id="IPR036895">
    <property type="entry name" value="Uracil-DNA_glycosylase-like_sf"/>
</dbReference>
<comment type="caution">
    <text evidence="2">The sequence shown here is derived from an EMBL/GenBank/DDBJ whole genome shotgun (WGS) entry which is preliminary data.</text>
</comment>
<name>A0ABV3HGU0_9ACTN</name>
<evidence type="ECO:0000259" key="1">
    <source>
        <dbReference type="Pfam" id="PF03167"/>
    </source>
</evidence>
<dbReference type="InterPro" id="IPR005122">
    <property type="entry name" value="Uracil-DNA_glycosylase-like"/>
</dbReference>
<dbReference type="RefSeq" id="WP_364460850.1">
    <property type="nucleotide sequence ID" value="NZ_JBFARM010000015.1"/>
</dbReference>
<organism evidence="2 3">
    <name type="scientific">Nonomuraea bangladeshensis</name>
    <dbReference type="NCBI Taxonomy" id="404385"/>
    <lineage>
        <taxon>Bacteria</taxon>
        <taxon>Bacillati</taxon>
        <taxon>Actinomycetota</taxon>
        <taxon>Actinomycetes</taxon>
        <taxon>Streptosporangiales</taxon>
        <taxon>Streptosporangiaceae</taxon>
        <taxon>Nonomuraea</taxon>
    </lineage>
</organism>
<dbReference type="Gene3D" id="3.40.470.10">
    <property type="entry name" value="Uracil-DNA glycosylase-like domain"/>
    <property type="match status" value="1"/>
</dbReference>
<accession>A0ABV3HGU0</accession>
<dbReference type="Proteomes" id="UP001552427">
    <property type="component" value="Unassembled WGS sequence"/>
</dbReference>
<sequence length="261" mass="27899">MTDMSIASEHACYIGPAAGGLISSAWCSLAFEDVLCALSPSVTAEHVTSPDLLLYKDDKVEIYFVPFDWVNVSARVMLVGLTPGRQQMHLAVRTVARALQSGKSLDNALKEADEVGSFAGSMRTNMISMLDGIGLQAALGISSTAQLFAERSDLLASTSAICHAVFVKGANYSGSPAVDRHPVLTAFARQVLHKNLEMVPDALVIPLGKAASKAVELTNVSPDRVLYGFPHPSGANGHRARLYTEAREAMTHRVRTWTGSS</sequence>
<dbReference type="SUPFAM" id="SSF52141">
    <property type="entry name" value="Uracil-DNA glycosylase-like"/>
    <property type="match status" value="1"/>
</dbReference>
<proteinExistence type="predicted"/>
<dbReference type="Pfam" id="PF03167">
    <property type="entry name" value="UDG"/>
    <property type="match status" value="1"/>
</dbReference>